<dbReference type="PANTHER" id="PTHR24173">
    <property type="entry name" value="ANKYRIN REPEAT CONTAINING"/>
    <property type="match status" value="1"/>
</dbReference>
<organism evidence="4 5">
    <name type="scientific">Thraustotheca clavata</name>
    <dbReference type="NCBI Taxonomy" id="74557"/>
    <lineage>
        <taxon>Eukaryota</taxon>
        <taxon>Sar</taxon>
        <taxon>Stramenopiles</taxon>
        <taxon>Oomycota</taxon>
        <taxon>Saprolegniomycetes</taxon>
        <taxon>Saprolegniales</taxon>
        <taxon>Achlyaceae</taxon>
        <taxon>Thraustotheca</taxon>
    </lineage>
</organism>
<evidence type="ECO:0008006" key="6">
    <source>
        <dbReference type="Google" id="ProtNLM"/>
    </source>
</evidence>
<proteinExistence type="predicted"/>
<evidence type="ECO:0000313" key="5">
    <source>
        <dbReference type="Proteomes" id="UP000243217"/>
    </source>
</evidence>
<feature type="repeat" description="ANK" evidence="3">
    <location>
        <begin position="274"/>
        <end position="306"/>
    </location>
</feature>
<evidence type="ECO:0000256" key="3">
    <source>
        <dbReference type="PROSITE-ProRule" id="PRU00023"/>
    </source>
</evidence>
<keyword evidence="2 3" id="KW-0040">ANK repeat</keyword>
<sequence>MLKILLMYANFDELQKGDNDYALGRALVCIGSLNDAYNTLDCMEILRKFTFLEIDLKSIVNSTPDMKLKEKKYLVCNGDCQNSKDLSLTTLVKTKSWTSVELHLRDSKLSDKGINELDENGLSILHYIFEHVKTRLYRLLSKREYLEFPLYVTTDSGHVDLVRALIDDGADPNMLLAPGPDDFGVKVNLECWWKESREEAENYINCSQSAMHVAVENELCIDVFHKPVDEDPYIVNVRNSMNLTPLMLAVHHGLLDHVKFLLENEAEVDAKDKAGRTTLIHAAMNQKTDIVKKLLNFIADIDVEDNVPKNYGGVFYCVN</sequence>
<feature type="repeat" description="ANK" evidence="3">
    <location>
        <begin position="241"/>
        <end position="273"/>
    </location>
</feature>
<dbReference type="EMBL" id="JNBS01000352">
    <property type="protein sequence ID" value="OQS06362.1"/>
    <property type="molecule type" value="Genomic_DNA"/>
</dbReference>
<accession>A0A1W0A7U6</accession>
<dbReference type="Pfam" id="PF00023">
    <property type="entry name" value="Ank"/>
    <property type="match status" value="1"/>
</dbReference>
<dbReference type="OrthoDB" id="5406014at2759"/>
<gene>
    <name evidence="4" type="ORF">THRCLA_01593</name>
</gene>
<dbReference type="STRING" id="74557.A0A1W0A7U6"/>
<reference evidence="4 5" key="1">
    <citation type="journal article" date="2014" name="Genome Biol. Evol.">
        <title>The secreted proteins of Achlya hypogyna and Thraustotheca clavata identify the ancestral oomycete secretome and reveal gene acquisitions by horizontal gene transfer.</title>
        <authorList>
            <person name="Misner I."/>
            <person name="Blouin N."/>
            <person name="Leonard G."/>
            <person name="Richards T.A."/>
            <person name="Lane C.E."/>
        </authorList>
    </citation>
    <scope>NUCLEOTIDE SEQUENCE [LARGE SCALE GENOMIC DNA]</scope>
    <source>
        <strain evidence="4 5">ATCC 34112</strain>
    </source>
</reference>
<evidence type="ECO:0000256" key="2">
    <source>
        <dbReference type="ARBA" id="ARBA00023043"/>
    </source>
</evidence>
<comment type="caution">
    <text evidence="4">The sequence shown here is derived from an EMBL/GenBank/DDBJ whole genome shotgun (WGS) entry which is preliminary data.</text>
</comment>
<keyword evidence="5" id="KW-1185">Reference proteome</keyword>
<dbReference type="Proteomes" id="UP000243217">
    <property type="component" value="Unassembled WGS sequence"/>
</dbReference>
<dbReference type="SMART" id="SM00248">
    <property type="entry name" value="ANK"/>
    <property type="match status" value="3"/>
</dbReference>
<dbReference type="PANTHER" id="PTHR24173:SF74">
    <property type="entry name" value="ANKYRIN REPEAT DOMAIN-CONTAINING PROTEIN 16"/>
    <property type="match status" value="1"/>
</dbReference>
<evidence type="ECO:0000313" key="4">
    <source>
        <dbReference type="EMBL" id="OQS06362.1"/>
    </source>
</evidence>
<keyword evidence="1" id="KW-0677">Repeat</keyword>
<feature type="repeat" description="ANK" evidence="3">
    <location>
        <begin position="145"/>
        <end position="177"/>
    </location>
</feature>
<dbReference type="PROSITE" id="PS50297">
    <property type="entry name" value="ANK_REP_REGION"/>
    <property type="match status" value="3"/>
</dbReference>
<dbReference type="Gene3D" id="1.25.40.20">
    <property type="entry name" value="Ankyrin repeat-containing domain"/>
    <property type="match status" value="1"/>
</dbReference>
<dbReference type="InterPro" id="IPR002110">
    <property type="entry name" value="Ankyrin_rpt"/>
</dbReference>
<name>A0A1W0A7U6_9STRA</name>
<dbReference type="PROSITE" id="PS50088">
    <property type="entry name" value="ANK_REPEAT"/>
    <property type="match status" value="3"/>
</dbReference>
<dbReference type="AlphaFoldDB" id="A0A1W0A7U6"/>
<protein>
    <recommendedName>
        <fullName evidence="6">Ankyrin repeat protein</fullName>
    </recommendedName>
</protein>
<dbReference type="InterPro" id="IPR036770">
    <property type="entry name" value="Ankyrin_rpt-contain_sf"/>
</dbReference>
<evidence type="ECO:0000256" key="1">
    <source>
        <dbReference type="ARBA" id="ARBA00022737"/>
    </source>
</evidence>
<dbReference type="SUPFAM" id="SSF48403">
    <property type="entry name" value="Ankyrin repeat"/>
    <property type="match status" value="1"/>
</dbReference>
<dbReference type="Pfam" id="PF12796">
    <property type="entry name" value="Ank_2"/>
    <property type="match status" value="1"/>
</dbReference>